<evidence type="ECO:0000256" key="1">
    <source>
        <dbReference type="SAM" id="MobiDB-lite"/>
    </source>
</evidence>
<accession>A0ABY5DPC6</accession>
<feature type="transmembrane region" description="Helical" evidence="2">
    <location>
        <begin position="68"/>
        <end position="93"/>
    </location>
</feature>
<feature type="region of interest" description="Disordered" evidence="1">
    <location>
        <begin position="605"/>
        <end position="624"/>
    </location>
</feature>
<gene>
    <name evidence="3" type="ORF">NBH00_19505</name>
</gene>
<feature type="transmembrane region" description="Helical" evidence="2">
    <location>
        <begin position="415"/>
        <end position="435"/>
    </location>
</feature>
<feature type="transmembrane region" description="Helical" evidence="2">
    <location>
        <begin position="113"/>
        <end position="137"/>
    </location>
</feature>
<dbReference type="Proteomes" id="UP001056035">
    <property type="component" value="Chromosome"/>
</dbReference>
<keyword evidence="2" id="KW-1133">Transmembrane helix</keyword>
<dbReference type="EMBL" id="CP098502">
    <property type="protein sequence ID" value="UTI63521.1"/>
    <property type="molecule type" value="Genomic_DNA"/>
</dbReference>
<evidence type="ECO:0000256" key="2">
    <source>
        <dbReference type="SAM" id="Phobius"/>
    </source>
</evidence>
<feature type="transmembrane region" description="Helical" evidence="2">
    <location>
        <begin position="572"/>
        <end position="597"/>
    </location>
</feature>
<evidence type="ECO:0000313" key="4">
    <source>
        <dbReference type="Proteomes" id="UP001056035"/>
    </source>
</evidence>
<feature type="transmembrane region" description="Helical" evidence="2">
    <location>
        <begin position="27"/>
        <end position="47"/>
    </location>
</feature>
<keyword evidence="2" id="KW-0812">Transmembrane</keyword>
<sequence length="624" mass="66304">MSLVAAVTTLAAPAVDGAPAGGAPTTDIIVGTAASMTILAVLFVLGLRHRAGHTLLNDLARPLTRFTGLPAWSVVPLVVAIAGFVLAGVGFVWDVSLHIGQGRDTGPFGTPAHFLILGGIYLFVAAAWLAVAMPIGVRRPSWLRITRSWYVPPAAPAMLATAFFSMSGFPLDDVWHNLFGQDVTLWGPTHLMMITGGLFLFFGLVMLVREGREAVREDLYPQLSPVPRNLTRELGVQAAAIGVVGVTVAYLQEFAYGVPQFRLLFAPTIIAAGAAFAFVGAGLALGRGAALRTWLASMIILGLLTIIVGPILGESTHHFPLFLVPALCVEATFLVPWARGGGYRFAVVASGLIATVGVAAELAWSHVWSPIAWPLHLLPEAMLRSVPTALAGGLIGAFVAGALREHPTATVVRPGSWRVPAAALAVLSVSMLSLIPATHPALSARMDLSVVRGGDRPLATVTVRVSDPSAVKGADWFYVMAWQGKEHAIHYATMKRIGDGVYRSTRPMPVNGTWKTVVRLHKGSVMEAAAVSMPQDTAIPVAAIPAELHTTRPFLAERRLLQRERKRDVPGWLFHGASAAVGLATILLAFLLGWALVRQARAYGPETPDPDATRREASREPVAA</sequence>
<feature type="transmembrane region" description="Helical" evidence="2">
    <location>
        <begin position="234"/>
        <end position="252"/>
    </location>
</feature>
<protein>
    <submittedName>
        <fullName evidence="3">Uncharacterized protein</fullName>
    </submittedName>
</protein>
<reference evidence="3 4" key="1">
    <citation type="submission" date="2022-06" db="EMBL/GenBank/DDBJ databases">
        <title>Paraconexibacter antarcticus.</title>
        <authorList>
            <person name="Kim C.S."/>
        </authorList>
    </citation>
    <scope>NUCLEOTIDE SEQUENCE [LARGE SCALE GENOMIC DNA]</scope>
    <source>
        <strain evidence="3 4">02-257</strain>
    </source>
</reference>
<feature type="compositionally biased region" description="Basic and acidic residues" evidence="1">
    <location>
        <begin position="611"/>
        <end position="624"/>
    </location>
</feature>
<feature type="transmembrane region" description="Helical" evidence="2">
    <location>
        <begin position="189"/>
        <end position="208"/>
    </location>
</feature>
<evidence type="ECO:0000313" key="3">
    <source>
        <dbReference type="EMBL" id="UTI63521.1"/>
    </source>
</evidence>
<keyword evidence="4" id="KW-1185">Reference proteome</keyword>
<feature type="transmembrane region" description="Helical" evidence="2">
    <location>
        <begin position="319"/>
        <end position="338"/>
    </location>
</feature>
<proteinExistence type="predicted"/>
<organism evidence="3 4">
    <name type="scientific">Paraconexibacter antarcticus</name>
    <dbReference type="NCBI Taxonomy" id="2949664"/>
    <lineage>
        <taxon>Bacteria</taxon>
        <taxon>Bacillati</taxon>
        <taxon>Actinomycetota</taxon>
        <taxon>Thermoleophilia</taxon>
        <taxon>Solirubrobacterales</taxon>
        <taxon>Paraconexibacteraceae</taxon>
        <taxon>Paraconexibacter</taxon>
    </lineage>
</organism>
<name>A0ABY5DPC6_9ACTN</name>
<keyword evidence="2" id="KW-0472">Membrane</keyword>
<feature type="transmembrane region" description="Helical" evidence="2">
    <location>
        <begin position="264"/>
        <end position="286"/>
    </location>
</feature>
<dbReference type="RefSeq" id="WP_254570246.1">
    <property type="nucleotide sequence ID" value="NZ_CP098502.1"/>
</dbReference>
<feature type="transmembrane region" description="Helical" evidence="2">
    <location>
        <begin position="345"/>
        <end position="365"/>
    </location>
</feature>
<feature type="transmembrane region" description="Helical" evidence="2">
    <location>
        <begin position="149"/>
        <end position="169"/>
    </location>
</feature>
<feature type="transmembrane region" description="Helical" evidence="2">
    <location>
        <begin position="385"/>
        <end position="403"/>
    </location>
</feature>
<feature type="transmembrane region" description="Helical" evidence="2">
    <location>
        <begin position="293"/>
        <end position="313"/>
    </location>
</feature>